<reference evidence="3" key="1">
    <citation type="submission" date="2022-04" db="EMBL/GenBank/DDBJ databases">
        <title>Roseomonas acroporae sp. nov., isolated from coral Acropora digitifera.</title>
        <authorList>
            <person name="Sun H."/>
        </authorList>
    </citation>
    <scope>NUCLEOTIDE SEQUENCE</scope>
    <source>
        <strain evidence="3">NAR14</strain>
    </source>
</reference>
<feature type="domain" description="Fumarylacetoacetase-like C-terminal" evidence="2">
    <location>
        <begin position="78"/>
        <end position="281"/>
    </location>
</feature>
<dbReference type="PANTHER" id="PTHR11820:SF112">
    <property type="entry name" value="FUMARYLACETOACETATE HYDROLASE FAMILY PROTEIN (AFU_ORTHOLOGUE AFUA_1G02370)-RELATED"/>
    <property type="match status" value="1"/>
</dbReference>
<evidence type="ECO:0000259" key="2">
    <source>
        <dbReference type="Pfam" id="PF01557"/>
    </source>
</evidence>
<accession>A0A9X2BUZ0</accession>
<comment type="caution">
    <text evidence="3">The sequence shown here is derived from an EMBL/GenBank/DDBJ whole genome shotgun (WGS) entry which is preliminary data.</text>
</comment>
<keyword evidence="1" id="KW-0479">Metal-binding</keyword>
<sequence>MRLCFFNEGRLGLVRGDVVHDVSDALDVLPAARYPFPRHDLLIERLPELRQRIDAVAGTRTVPVAAARFQSPVANPGKIVAAPVNYRKHLEEAIAEPETFSRAHVRQIQETGLFLKATSSLIGASEPVRIRHADRRTDHEVELAVIIGQRCKGVSRTAALDYVAGYCIGLDITVRGPEERSLRKSLDSYTVLGPCLVTADELGEPAGLDLALTVNGESRQMANTRDLILDVPALIEFASSFYTLEPGDVLLTGTPEGVGPIRPGDEMHARIDRLGEMRVRVELEAEGGAA</sequence>
<dbReference type="RefSeq" id="WP_248668203.1">
    <property type="nucleotide sequence ID" value="NZ_JALPRX010000073.1"/>
</dbReference>
<dbReference type="GO" id="GO:0016787">
    <property type="term" value="F:hydrolase activity"/>
    <property type="evidence" value="ECO:0007669"/>
    <property type="project" value="UniProtKB-KW"/>
</dbReference>
<dbReference type="EMBL" id="JALPRX010000073">
    <property type="protein sequence ID" value="MCK8786087.1"/>
    <property type="molecule type" value="Genomic_DNA"/>
</dbReference>
<dbReference type="SUPFAM" id="SSF56529">
    <property type="entry name" value="FAH"/>
    <property type="match status" value="1"/>
</dbReference>
<evidence type="ECO:0000313" key="3">
    <source>
        <dbReference type="EMBL" id="MCK8786087.1"/>
    </source>
</evidence>
<keyword evidence="3" id="KW-0378">Hydrolase</keyword>
<keyword evidence="4" id="KW-1185">Reference proteome</keyword>
<dbReference type="Pfam" id="PF01557">
    <property type="entry name" value="FAA_hydrolase"/>
    <property type="match status" value="1"/>
</dbReference>
<dbReference type="GO" id="GO:0046872">
    <property type="term" value="F:metal ion binding"/>
    <property type="evidence" value="ECO:0007669"/>
    <property type="project" value="UniProtKB-KW"/>
</dbReference>
<proteinExistence type="predicted"/>
<gene>
    <name evidence="3" type="ORF">M0638_17050</name>
</gene>
<name>A0A9X2BUZ0_9PROT</name>
<dbReference type="InterPro" id="IPR011234">
    <property type="entry name" value="Fumarylacetoacetase-like_C"/>
</dbReference>
<protein>
    <submittedName>
        <fullName evidence="3">Fumarylacetoacetate hydrolase family protein</fullName>
    </submittedName>
</protein>
<dbReference type="AlphaFoldDB" id="A0A9X2BUZ0"/>
<dbReference type="InterPro" id="IPR036663">
    <property type="entry name" value="Fumarylacetoacetase_C_sf"/>
</dbReference>
<evidence type="ECO:0000313" key="4">
    <source>
        <dbReference type="Proteomes" id="UP001139516"/>
    </source>
</evidence>
<evidence type="ECO:0000256" key="1">
    <source>
        <dbReference type="ARBA" id="ARBA00022723"/>
    </source>
</evidence>
<dbReference type="Gene3D" id="3.90.850.10">
    <property type="entry name" value="Fumarylacetoacetase-like, C-terminal domain"/>
    <property type="match status" value="1"/>
</dbReference>
<organism evidence="3 4">
    <name type="scientific">Roseomonas acroporae</name>
    <dbReference type="NCBI Taxonomy" id="2937791"/>
    <lineage>
        <taxon>Bacteria</taxon>
        <taxon>Pseudomonadati</taxon>
        <taxon>Pseudomonadota</taxon>
        <taxon>Alphaproteobacteria</taxon>
        <taxon>Acetobacterales</taxon>
        <taxon>Roseomonadaceae</taxon>
        <taxon>Roseomonas</taxon>
    </lineage>
</organism>
<dbReference type="Proteomes" id="UP001139516">
    <property type="component" value="Unassembled WGS sequence"/>
</dbReference>
<dbReference type="PANTHER" id="PTHR11820">
    <property type="entry name" value="ACYLPYRUVASE"/>
    <property type="match status" value="1"/>
</dbReference>